<sequence>MHNEASNFPNVIGSTTTSEPLNRIHDTRNMCSHHFTCSFSSLSHAHINLTWNIFHVFQQLLSQLEAHGAEGALKTSSSAQNVAFVSQSKSNTNKVKSGFFGAYSSCTPSTSSTNVPEKEILAGFADEVIYSLFAKQTEDLDLLHEDLEQIDDVDIEEMDINWQIEMIAIRMKKFYKKTGRRVRREGKTPVGEDKKKALKREIYSLQHQEAGSKRRKQKVFATIDDEIVNWGDTLKLEETNHALMAISSTLRFTSPMKFKEVPQKPVISVSDENSSEHSSCQSNDSEGSCENISEQSFETESERVSEPNEVSNSREGLLFTKKKCFVCGSPQSLIKIVTIIKEQWLGKADDYGVVNTGDGWAKPVGQMQTD</sequence>
<proteinExistence type="predicted"/>
<organism evidence="2 3">
    <name type="scientific">Tanacetum coccineum</name>
    <dbReference type="NCBI Taxonomy" id="301880"/>
    <lineage>
        <taxon>Eukaryota</taxon>
        <taxon>Viridiplantae</taxon>
        <taxon>Streptophyta</taxon>
        <taxon>Embryophyta</taxon>
        <taxon>Tracheophyta</taxon>
        <taxon>Spermatophyta</taxon>
        <taxon>Magnoliopsida</taxon>
        <taxon>eudicotyledons</taxon>
        <taxon>Gunneridae</taxon>
        <taxon>Pentapetalae</taxon>
        <taxon>asterids</taxon>
        <taxon>campanulids</taxon>
        <taxon>Asterales</taxon>
        <taxon>Asteraceae</taxon>
        <taxon>Asteroideae</taxon>
        <taxon>Anthemideae</taxon>
        <taxon>Anthemidinae</taxon>
        <taxon>Tanacetum</taxon>
    </lineage>
</organism>
<gene>
    <name evidence="2" type="ORF">Tco_0838502</name>
</gene>
<feature type="compositionally biased region" description="Low complexity" evidence="1">
    <location>
        <begin position="268"/>
        <end position="286"/>
    </location>
</feature>
<keyword evidence="3" id="KW-1185">Reference proteome</keyword>
<feature type="compositionally biased region" description="Polar residues" evidence="1">
    <location>
        <begin position="288"/>
        <end position="298"/>
    </location>
</feature>
<reference evidence="2" key="1">
    <citation type="journal article" date="2022" name="Int. J. Mol. Sci.">
        <title>Draft Genome of Tanacetum Coccineum: Genomic Comparison of Closely Related Tanacetum-Family Plants.</title>
        <authorList>
            <person name="Yamashiro T."/>
            <person name="Shiraishi A."/>
            <person name="Nakayama K."/>
            <person name="Satake H."/>
        </authorList>
    </citation>
    <scope>NUCLEOTIDE SEQUENCE</scope>
</reference>
<comment type="caution">
    <text evidence="2">The sequence shown here is derived from an EMBL/GenBank/DDBJ whole genome shotgun (WGS) entry which is preliminary data.</text>
</comment>
<dbReference type="EMBL" id="BQNB010012477">
    <property type="protein sequence ID" value="GJT04040.1"/>
    <property type="molecule type" value="Genomic_DNA"/>
</dbReference>
<dbReference type="Proteomes" id="UP001151760">
    <property type="component" value="Unassembled WGS sequence"/>
</dbReference>
<feature type="region of interest" description="Disordered" evidence="1">
    <location>
        <begin position="1"/>
        <end position="20"/>
    </location>
</feature>
<accession>A0ABQ5AMZ6</accession>
<reference evidence="2" key="2">
    <citation type="submission" date="2022-01" db="EMBL/GenBank/DDBJ databases">
        <authorList>
            <person name="Yamashiro T."/>
            <person name="Shiraishi A."/>
            <person name="Satake H."/>
            <person name="Nakayama K."/>
        </authorList>
    </citation>
    <scope>NUCLEOTIDE SEQUENCE</scope>
</reference>
<protein>
    <submittedName>
        <fullName evidence="2">Uncharacterized protein</fullName>
    </submittedName>
</protein>
<evidence type="ECO:0000313" key="3">
    <source>
        <dbReference type="Proteomes" id="UP001151760"/>
    </source>
</evidence>
<evidence type="ECO:0000313" key="2">
    <source>
        <dbReference type="EMBL" id="GJT04040.1"/>
    </source>
</evidence>
<feature type="region of interest" description="Disordered" evidence="1">
    <location>
        <begin position="266"/>
        <end position="312"/>
    </location>
</feature>
<evidence type="ECO:0000256" key="1">
    <source>
        <dbReference type="SAM" id="MobiDB-lite"/>
    </source>
</evidence>
<name>A0ABQ5AMZ6_9ASTR</name>